<dbReference type="Gene3D" id="1.10.510.10">
    <property type="entry name" value="Transferase(Phosphotransferase) domain 1"/>
    <property type="match status" value="1"/>
</dbReference>
<dbReference type="InterPro" id="IPR008266">
    <property type="entry name" value="Tyr_kinase_AS"/>
</dbReference>
<dbReference type="InterPro" id="IPR005467">
    <property type="entry name" value="His_kinase_dom"/>
</dbReference>
<dbReference type="Gene3D" id="3.30.565.10">
    <property type="entry name" value="Histidine kinase-like ATPase, C-terminal domain"/>
    <property type="match status" value="1"/>
</dbReference>
<proteinExistence type="predicted"/>
<dbReference type="CDD" id="cd00130">
    <property type="entry name" value="PAS"/>
    <property type="match status" value="1"/>
</dbReference>
<dbReference type="InterPro" id="IPR003594">
    <property type="entry name" value="HATPase_dom"/>
</dbReference>
<organism evidence="7 8">
    <name type="scientific">Polyangium jinanense</name>
    <dbReference type="NCBI Taxonomy" id="2829994"/>
    <lineage>
        <taxon>Bacteria</taxon>
        <taxon>Pseudomonadati</taxon>
        <taxon>Myxococcota</taxon>
        <taxon>Polyangia</taxon>
        <taxon>Polyangiales</taxon>
        <taxon>Polyangiaceae</taxon>
        <taxon>Polyangium</taxon>
    </lineage>
</organism>
<dbReference type="InterPro" id="IPR027417">
    <property type="entry name" value="P-loop_NTPase"/>
</dbReference>
<dbReference type="InterPro" id="IPR011009">
    <property type="entry name" value="Kinase-like_dom_sf"/>
</dbReference>
<dbReference type="Gene3D" id="1.10.287.130">
    <property type="match status" value="1"/>
</dbReference>
<dbReference type="InterPro" id="IPR000014">
    <property type="entry name" value="PAS"/>
</dbReference>
<dbReference type="CDD" id="cd14014">
    <property type="entry name" value="STKc_PknB_like"/>
    <property type="match status" value="1"/>
</dbReference>
<dbReference type="InterPro" id="IPR000700">
    <property type="entry name" value="PAS-assoc_C"/>
</dbReference>
<evidence type="ECO:0000256" key="2">
    <source>
        <dbReference type="ARBA" id="ARBA00012438"/>
    </source>
</evidence>
<dbReference type="PROSITE" id="PS50109">
    <property type="entry name" value="HIS_KIN"/>
    <property type="match status" value="1"/>
</dbReference>
<dbReference type="SUPFAM" id="SSF47384">
    <property type="entry name" value="Homodimeric domain of signal transducing histidine kinase"/>
    <property type="match status" value="1"/>
</dbReference>
<dbReference type="SMART" id="SM00388">
    <property type="entry name" value="HisKA"/>
    <property type="match status" value="1"/>
</dbReference>
<dbReference type="SMART" id="SM00387">
    <property type="entry name" value="HATPase_c"/>
    <property type="match status" value="1"/>
</dbReference>
<feature type="domain" description="PAC" evidence="6">
    <location>
        <begin position="1532"/>
        <end position="1584"/>
    </location>
</feature>
<accession>A0A9X3XJU6</accession>
<dbReference type="InterPro" id="IPR003018">
    <property type="entry name" value="GAF"/>
</dbReference>
<evidence type="ECO:0000313" key="7">
    <source>
        <dbReference type="EMBL" id="MDC3989386.1"/>
    </source>
</evidence>
<evidence type="ECO:0000259" key="5">
    <source>
        <dbReference type="PROSITE" id="PS50109"/>
    </source>
</evidence>
<dbReference type="Gene3D" id="3.30.450.20">
    <property type="entry name" value="PAS domain"/>
    <property type="match status" value="1"/>
</dbReference>
<dbReference type="InterPro" id="IPR004358">
    <property type="entry name" value="Sig_transdc_His_kin-like_C"/>
</dbReference>
<dbReference type="SUPFAM" id="SSF52540">
    <property type="entry name" value="P-loop containing nucleoside triphosphate hydrolases"/>
    <property type="match status" value="1"/>
</dbReference>
<dbReference type="PRINTS" id="PR00344">
    <property type="entry name" value="BCTRLSENSOR"/>
</dbReference>
<evidence type="ECO:0000259" key="4">
    <source>
        <dbReference type="PROSITE" id="PS50011"/>
    </source>
</evidence>
<protein>
    <recommendedName>
        <fullName evidence="2">histidine kinase</fullName>
        <ecNumber evidence="2">2.7.13.3</ecNumber>
    </recommendedName>
</protein>
<dbReference type="Proteomes" id="UP001151081">
    <property type="component" value="Unassembled WGS sequence"/>
</dbReference>
<name>A0A9X3XJU6_9BACT</name>
<dbReference type="PROSITE" id="PS50113">
    <property type="entry name" value="PAC"/>
    <property type="match status" value="1"/>
</dbReference>
<reference evidence="7 8" key="1">
    <citation type="submission" date="2021-04" db="EMBL/GenBank/DDBJ databases">
        <title>Genome analysis of Polyangium sp.</title>
        <authorList>
            <person name="Li Y."/>
            <person name="Wang J."/>
        </authorList>
    </citation>
    <scope>NUCLEOTIDE SEQUENCE [LARGE SCALE GENOMIC DNA]</scope>
    <source>
        <strain evidence="7 8">SDU14</strain>
    </source>
</reference>
<dbReference type="InterPro" id="IPR035965">
    <property type="entry name" value="PAS-like_dom_sf"/>
</dbReference>
<dbReference type="InterPro" id="IPR041664">
    <property type="entry name" value="AAA_16"/>
</dbReference>
<dbReference type="SUPFAM" id="SSF56112">
    <property type="entry name" value="Protein kinase-like (PK-like)"/>
    <property type="match status" value="1"/>
</dbReference>
<dbReference type="Pfam" id="PF01590">
    <property type="entry name" value="GAF"/>
    <property type="match status" value="1"/>
</dbReference>
<dbReference type="SMART" id="SM00065">
    <property type="entry name" value="GAF"/>
    <property type="match status" value="1"/>
</dbReference>
<dbReference type="SUPFAM" id="SSF55781">
    <property type="entry name" value="GAF domain-like"/>
    <property type="match status" value="1"/>
</dbReference>
<dbReference type="Pfam" id="PF00512">
    <property type="entry name" value="HisKA"/>
    <property type="match status" value="1"/>
</dbReference>
<dbReference type="PANTHER" id="PTHR43642:SF1">
    <property type="entry name" value="HYBRID SIGNAL TRANSDUCTION HISTIDINE KINASE G"/>
    <property type="match status" value="1"/>
</dbReference>
<dbReference type="EC" id="2.7.13.3" evidence="2"/>
<sequence>MNELSAGSVLLRHDGEWELWRRLGTAQLPPSLVLAPTSRHVSVERLLHEHDLRDQLDPTWAVRPRELVQEAGKPVLLLDDPGGELLSTRLKQSGDLGSLLRIATELSSALARTHAHGLIHQDIRPANILVDAGGRVRLTGFGLAMRADRELRIFDAGRHGASSLPYIAPEQTGRMNRSVDMRSDLYSLGVTLYQLLAGDLPFSASLPIEWVHCHIARPPVPLEERAPALPATIAAIVMKLLAKAPEDRYQTAAGVEVDLRRGLEQWEAGVVSAFPLGEADIPDRLVLPERLYGRAREIDDVLRAFERVATEGTAGLLLISGPSGIGKSVVARELDRALLARPGWFASGKFDQYKGNIPYAPLSQAFGTLVRQLLTRSEEELAPWREALVRALGPNAPLMCELVAELSLVLGPQPPAPAVPLENVRDRHFLAFRQFLSAFARNDRPLALFLDDLQWLDRGTLDFVDHVVAHPDVKHVLVVGAYRSNEVSEAHPLTATIRRLRTMSAPLVEVELAGLSSSHVSELLTDTLRAPPADIDDLSRLVVEKTEGNPFFALQFFRELCDAHLIGFDRERCLWAWDLDVIRGRPSTDNVVELILRRIERLPSTTGDALAALACFGNAAAAAELASHCERELREIDGGLTDAAAVGLLQSGASGFSFVHDRVREAAYSLLSEDQKAALHAAIGRKLRGAAPADMVESVFDVVGHLTRGLPLLSASERVDLVTLSLAASKRAKSAGAHATARTYVSEATRILKSLASDPWPLHPELMFELAYTHAECDSLCGELASAEHRLADLAARTTRLTDAGRVAALRTAVAGYAGDSARGLELGLEYLARVGSPLPPEPTEADLAREYSRVREQLGTRSIVALASLPMSDDDIHAQTLELAVQLAKAARWSNRDRLFDLLACRIANLSLERGHAEASAVGYVLLGVVVGPSFGDYALTRLLGELVLELVERHRLDRYRALARFGVGSLIAHWCQPFDACVRYMRDALAEALPIGEQFVESAGFHIVSIYLASGSPLADAEAEAVAALEAATRLNVLPCVGLAADQLRLIRTLRRAGGAFPDTSDESRDEAAFERDLETNPGMPLVTCWYWIRKLTVRFLSRDLPTALHAANAARALIWSSTSNVEVEEHHFYAALVHAGLCDGALPEATHAHRESLAEYKRQLDIWATHCPENFGAKAILLAAETARIEARVLDAEGLYEKAIRMAQEHHLTHVEAIASEHAARFYERRGQAIVSEAYLRHAHAAYRAWGAEAKVRALEHAHPFLLEGQRGGGPAALARGLHELDLTTVVRLSQAISQEIVLERLIETLLKAALEHAGAQRGVLLLPRGEALEVVAEARAQPDGVSLDLRRAPVSERELPLALLHYVRRTQESVLLGDAAETNQFSEEAYFRRRGSRSVLCLPLVKQARLVGVLHLENDLAPGIFTPGRFAILELLASQSAMSLENAQLYADLRQAKVYMSKAESIGQTGTFSWKPRTEEIFWSDEVFRIFGAASSPSVESMRARIHPHDLRIFDALVADPSRLVGGPQVEYRLMMPDGFVKHVSISAHRVSGDSTEQEQYVGAIRDVTEVRRSEEALQRTQAALADLTRVSSLGEMAAAIAHEISQPLAAISANASACVNWLQRDPANPGEAREAASSIARDVTRAENVIRRLRALFGRSGEAHVPLDLNEAIREVVLLTRARVQRNGAAIRLDLAEKLPPVLGDRVQLQQVIVNLVVNASEAAYGVAPGPHEILVRTRLTDPDVLVLEVKDSGPGVNPEEAARIFSPFYTTKQGGMGMGLSICKTIVENHGGRIGVRPNEDRGANFHVSLSVGR</sequence>
<dbReference type="SUPFAM" id="SSF55874">
    <property type="entry name" value="ATPase domain of HSP90 chaperone/DNA topoisomerase II/histidine kinase"/>
    <property type="match status" value="1"/>
</dbReference>
<dbReference type="InterPro" id="IPR036890">
    <property type="entry name" value="HATPase_C_sf"/>
</dbReference>
<dbReference type="InterPro" id="IPR036097">
    <property type="entry name" value="HisK_dim/P_sf"/>
</dbReference>
<dbReference type="InterPro" id="IPR029016">
    <property type="entry name" value="GAF-like_dom_sf"/>
</dbReference>
<dbReference type="PROSITE" id="PS00109">
    <property type="entry name" value="PROTEIN_KINASE_TYR"/>
    <property type="match status" value="1"/>
</dbReference>
<comment type="catalytic activity">
    <reaction evidence="1">
        <text>ATP + protein L-histidine = ADP + protein N-phospho-L-histidine.</text>
        <dbReference type="EC" id="2.7.13.3"/>
    </reaction>
</comment>
<dbReference type="CDD" id="cd00082">
    <property type="entry name" value="HisKA"/>
    <property type="match status" value="1"/>
</dbReference>
<gene>
    <name evidence="7" type="ORF">KEG57_53490</name>
</gene>
<feature type="domain" description="Protein kinase" evidence="4">
    <location>
        <begin position="1"/>
        <end position="267"/>
    </location>
</feature>
<dbReference type="PANTHER" id="PTHR43642">
    <property type="entry name" value="HYBRID SIGNAL TRANSDUCTION HISTIDINE KINASE G"/>
    <property type="match status" value="1"/>
</dbReference>
<dbReference type="PROSITE" id="PS50011">
    <property type="entry name" value="PROTEIN_KINASE_DOM"/>
    <property type="match status" value="1"/>
</dbReference>
<dbReference type="GO" id="GO:0000155">
    <property type="term" value="F:phosphorelay sensor kinase activity"/>
    <property type="evidence" value="ECO:0007669"/>
    <property type="project" value="InterPro"/>
</dbReference>
<comment type="caution">
    <text evidence="7">The sequence shown here is derived from an EMBL/GenBank/DDBJ whole genome shotgun (WGS) entry which is preliminary data.</text>
</comment>
<dbReference type="SMART" id="SM00220">
    <property type="entry name" value="S_TKc"/>
    <property type="match status" value="1"/>
</dbReference>
<dbReference type="Gene3D" id="3.30.450.40">
    <property type="match status" value="1"/>
</dbReference>
<evidence type="ECO:0000256" key="3">
    <source>
        <dbReference type="ARBA" id="ARBA00022553"/>
    </source>
</evidence>
<dbReference type="Pfam" id="PF00069">
    <property type="entry name" value="Pkinase"/>
    <property type="match status" value="1"/>
</dbReference>
<keyword evidence="8" id="KW-1185">Reference proteome</keyword>
<dbReference type="Pfam" id="PF13191">
    <property type="entry name" value="AAA_16"/>
    <property type="match status" value="1"/>
</dbReference>
<dbReference type="InterPro" id="IPR003661">
    <property type="entry name" value="HisK_dim/P_dom"/>
</dbReference>
<feature type="domain" description="Histidine kinase" evidence="5">
    <location>
        <begin position="1604"/>
        <end position="1820"/>
    </location>
</feature>
<dbReference type="SUPFAM" id="SSF55785">
    <property type="entry name" value="PYP-like sensor domain (PAS domain)"/>
    <property type="match status" value="1"/>
</dbReference>
<evidence type="ECO:0000259" key="6">
    <source>
        <dbReference type="PROSITE" id="PS50113"/>
    </source>
</evidence>
<keyword evidence="3" id="KW-0597">Phosphoprotein</keyword>
<dbReference type="GO" id="GO:0005524">
    <property type="term" value="F:ATP binding"/>
    <property type="evidence" value="ECO:0007669"/>
    <property type="project" value="InterPro"/>
</dbReference>
<dbReference type="InterPro" id="IPR000719">
    <property type="entry name" value="Prot_kinase_dom"/>
</dbReference>
<evidence type="ECO:0000256" key="1">
    <source>
        <dbReference type="ARBA" id="ARBA00000085"/>
    </source>
</evidence>
<dbReference type="EMBL" id="JAGTJJ010000108">
    <property type="protein sequence ID" value="MDC3989386.1"/>
    <property type="molecule type" value="Genomic_DNA"/>
</dbReference>
<dbReference type="InterPro" id="IPR053159">
    <property type="entry name" value="Hybrid_Histidine_Kinase"/>
</dbReference>
<evidence type="ECO:0000313" key="8">
    <source>
        <dbReference type="Proteomes" id="UP001151081"/>
    </source>
</evidence>
<dbReference type="RefSeq" id="WP_272428700.1">
    <property type="nucleotide sequence ID" value="NZ_JAGTJJ010000108.1"/>
</dbReference>
<dbReference type="Gene3D" id="3.40.50.300">
    <property type="entry name" value="P-loop containing nucleotide triphosphate hydrolases"/>
    <property type="match status" value="1"/>
</dbReference>
<dbReference type="Pfam" id="PF02518">
    <property type="entry name" value="HATPase_c"/>
    <property type="match status" value="1"/>
</dbReference>